<dbReference type="OrthoDB" id="838174at2"/>
<evidence type="ECO:0000256" key="1">
    <source>
        <dbReference type="SAM" id="SignalP"/>
    </source>
</evidence>
<proteinExistence type="predicted"/>
<name>A0A521EXJ4_9BACT</name>
<evidence type="ECO:0000313" key="3">
    <source>
        <dbReference type="EMBL" id="SMO88664.1"/>
    </source>
</evidence>
<keyword evidence="1" id="KW-0732">Signal</keyword>
<evidence type="ECO:0000259" key="2">
    <source>
        <dbReference type="Pfam" id="PF13568"/>
    </source>
</evidence>
<dbReference type="RefSeq" id="WP_142715781.1">
    <property type="nucleotide sequence ID" value="NZ_FXTH01000020.1"/>
</dbReference>
<organism evidence="3 4">
    <name type="scientific">Fodinibius sediminis</name>
    <dbReference type="NCBI Taxonomy" id="1214077"/>
    <lineage>
        <taxon>Bacteria</taxon>
        <taxon>Pseudomonadati</taxon>
        <taxon>Balneolota</taxon>
        <taxon>Balneolia</taxon>
        <taxon>Balneolales</taxon>
        <taxon>Balneolaceae</taxon>
        <taxon>Fodinibius</taxon>
    </lineage>
</organism>
<dbReference type="Proteomes" id="UP000317593">
    <property type="component" value="Unassembled WGS sequence"/>
</dbReference>
<dbReference type="InterPro" id="IPR011250">
    <property type="entry name" value="OMP/PagP_B-barrel"/>
</dbReference>
<feature type="signal peptide" evidence="1">
    <location>
        <begin position="1"/>
        <end position="29"/>
    </location>
</feature>
<dbReference type="InterPro" id="IPR025665">
    <property type="entry name" value="Beta-barrel_OMP_2"/>
</dbReference>
<dbReference type="EMBL" id="FXTH01000020">
    <property type="protein sequence ID" value="SMO88664.1"/>
    <property type="molecule type" value="Genomic_DNA"/>
</dbReference>
<gene>
    <name evidence="3" type="ORF">SAMN06265218_12015</name>
</gene>
<dbReference type="SUPFAM" id="SSF56925">
    <property type="entry name" value="OMPA-like"/>
    <property type="match status" value="1"/>
</dbReference>
<accession>A0A521EXJ4</accession>
<keyword evidence="4" id="KW-1185">Reference proteome</keyword>
<feature type="domain" description="Outer membrane protein beta-barrel" evidence="2">
    <location>
        <begin position="28"/>
        <end position="195"/>
    </location>
</feature>
<dbReference type="AlphaFoldDB" id="A0A521EXJ4"/>
<evidence type="ECO:0000313" key="4">
    <source>
        <dbReference type="Proteomes" id="UP000317593"/>
    </source>
</evidence>
<protein>
    <submittedName>
        <fullName evidence="3">Outer membrane protein beta-barrel domain-containing protein</fullName>
    </submittedName>
</protein>
<sequence>MQFTKQNIKLYTSILAGILILLTTSQLQAQNYRPVNWGVKAGINAADLYGDDVGGTSAIAGFSGGVWLNYRLADYFSIQPEVLFSTKGSDVDTGLLGEAGSTEYRFGYLEIPVLAKIHMPTGSNIEPNLYVGPELGFSLYGDANDIEVDNQMSDTEFGLVFGGGLDLGLDQPSAFLLQSVGLDLRYTLGLTDTFDVVGDPEVRNGAFTAAITLGF</sequence>
<reference evidence="3 4" key="1">
    <citation type="submission" date="2017-05" db="EMBL/GenBank/DDBJ databases">
        <authorList>
            <person name="Varghese N."/>
            <person name="Submissions S."/>
        </authorList>
    </citation>
    <scope>NUCLEOTIDE SEQUENCE [LARGE SCALE GENOMIC DNA]</scope>
    <source>
        <strain evidence="3 4">DSM 21194</strain>
    </source>
</reference>
<dbReference type="Pfam" id="PF13568">
    <property type="entry name" value="OMP_b-brl_2"/>
    <property type="match status" value="1"/>
</dbReference>
<feature type="chain" id="PRO_5021751738" evidence="1">
    <location>
        <begin position="30"/>
        <end position="215"/>
    </location>
</feature>